<evidence type="ECO:0000313" key="1">
    <source>
        <dbReference type="EMBL" id="GAH51166.1"/>
    </source>
</evidence>
<proteinExistence type="predicted"/>
<dbReference type="Gene3D" id="3.40.50.11170">
    <property type="entry name" value="Uncharacterised protein PF08960, DUF1874"/>
    <property type="match status" value="1"/>
</dbReference>
<dbReference type="InterPro" id="IPR037236">
    <property type="entry name" value="STIV_B116-like_sf"/>
</dbReference>
<comment type="caution">
    <text evidence="1">The sequence shown here is derived from an EMBL/GenBank/DDBJ whole genome shotgun (WGS) entry which is preliminary data.</text>
</comment>
<dbReference type="AlphaFoldDB" id="X1FZT2"/>
<organism evidence="1">
    <name type="scientific">marine sediment metagenome</name>
    <dbReference type="NCBI Taxonomy" id="412755"/>
    <lineage>
        <taxon>unclassified sequences</taxon>
        <taxon>metagenomes</taxon>
        <taxon>ecological metagenomes</taxon>
    </lineage>
</organism>
<gene>
    <name evidence="1" type="ORF">S03H2_35840</name>
</gene>
<reference evidence="1" key="1">
    <citation type="journal article" date="2014" name="Front. Microbiol.">
        <title>High frequency of phylogenetically diverse reductive dehalogenase-homologous genes in deep subseafloor sedimentary metagenomes.</title>
        <authorList>
            <person name="Kawai M."/>
            <person name="Futagami T."/>
            <person name="Toyoda A."/>
            <person name="Takaki Y."/>
            <person name="Nishi S."/>
            <person name="Hori S."/>
            <person name="Arai W."/>
            <person name="Tsubouchi T."/>
            <person name="Morono Y."/>
            <person name="Uchiyama I."/>
            <person name="Ito T."/>
            <person name="Fujiyama A."/>
            <person name="Inagaki F."/>
            <person name="Takami H."/>
        </authorList>
    </citation>
    <scope>NUCLEOTIDE SEQUENCE</scope>
    <source>
        <strain evidence="1">Expedition CK06-06</strain>
    </source>
</reference>
<dbReference type="InterPro" id="IPR015055">
    <property type="entry name" value="STIV_B116-like"/>
</dbReference>
<dbReference type="Pfam" id="PF08960">
    <property type="entry name" value="STIV_B116-like"/>
    <property type="match status" value="1"/>
</dbReference>
<dbReference type="EMBL" id="BARU01021947">
    <property type="protein sequence ID" value="GAH51166.1"/>
    <property type="molecule type" value="Genomic_DNA"/>
</dbReference>
<dbReference type="SUPFAM" id="SSF143602">
    <property type="entry name" value="STIV B116-like"/>
    <property type="match status" value="1"/>
</dbReference>
<protein>
    <submittedName>
        <fullName evidence="1">Uncharacterized protein</fullName>
    </submittedName>
</protein>
<accession>X1FZT2</accession>
<sequence length="113" mass="12942">MTEQKSQVLKIDYILNAPILTNWGVYEYRLYSYKTGNLELSHAISAVGHASTAKLMSQLFNYPIKVNRIKIQMKVGETALVFSLKDRQPEGIVLSLKDIKKLKYKLGILKRVK</sequence>
<name>X1FZT2_9ZZZZ</name>